<reference evidence="1" key="1">
    <citation type="submission" date="2022-08" db="EMBL/GenBank/DDBJ databases">
        <title>Genome Sequence of Fusarium decemcellulare.</title>
        <authorList>
            <person name="Buettner E."/>
        </authorList>
    </citation>
    <scope>NUCLEOTIDE SEQUENCE</scope>
    <source>
        <strain evidence="1">Babe19</strain>
    </source>
</reference>
<dbReference type="EMBL" id="JANRMS010000205">
    <property type="protein sequence ID" value="KAJ3544229.1"/>
    <property type="molecule type" value="Genomic_DNA"/>
</dbReference>
<dbReference type="Proteomes" id="UP001148629">
    <property type="component" value="Unassembled WGS sequence"/>
</dbReference>
<name>A0ACC1SQ54_9HYPO</name>
<gene>
    <name evidence="1" type="ORF">NM208_g3164</name>
</gene>
<evidence type="ECO:0000313" key="1">
    <source>
        <dbReference type="EMBL" id="KAJ3544229.1"/>
    </source>
</evidence>
<protein>
    <submittedName>
        <fullName evidence="1">Uncharacterized protein</fullName>
    </submittedName>
</protein>
<evidence type="ECO:0000313" key="2">
    <source>
        <dbReference type="Proteomes" id="UP001148629"/>
    </source>
</evidence>
<proteinExistence type="predicted"/>
<sequence>MSSVYVPEDLSARALFITVLSILGLFYVATKIIGRVIFSPLRHIPGPRSTRFTGAAVWFATIQRRRVYKLQELHAKFGPVVRIGPNEVSVSDWRHLRSIYANNKGVIKQASFYEAATFVGKNNIFEMINVRQHAARRKLSSSPYSLQSVTLLDSLIREKARRLAKRLAAGASLSVDGSVDVFKLCALFSFEVVCQAGFAKNFPDEPGDDEAFPLLEAMDGSVLTLIFDSALPLISRLGIGRNLPGAAGDAYRKRDHWREMSYKMVDHFLKNCTSDEKYLLTPLATGVDDFLGRKLSHEELVEEAMGYMFAGSGTTSSTLTYLLYEISKTENSGIQERLRSETTSMPGDIVVIKNNQYLNAVIKETFRCHPTIISTLPRALLEPLVLDKYTLPPGTVVGMQNWLHHRDPSVFPDPDRFIPDRWLNETPEMKSALTPFSIGKRSCIGQNLAWQELYWAVSEIMRSGFEFRLGKDMGSWGDGDGGSIRHVSSRTQTNTDSIACQLVQPEFGSVNGRILKSCL</sequence>
<accession>A0ACC1SQ54</accession>
<comment type="caution">
    <text evidence="1">The sequence shown here is derived from an EMBL/GenBank/DDBJ whole genome shotgun (WGS) entry which is preliminary data.</text>
</comment>
<keyword evidence="2" id="KW-1185">Reference proteome</keyword>
<organism evidence="1 2">
    <name type="scientific">Fusarium decemcellulare</name>
    <dbReference type="NCBI Taxonomy" id="57161"/>
    <lineage>
        <taxon>Eukaryota</taxon>
        <taxon>Fungi</taxon>
        <taxon>Dikarya</taxon>
        <taxon>Ascomycota</taxon>
        <taxon>Pezizomycotina</taxon>
        <taxon>Sordariomycetes</taxon>
        <taxon>Hypocreomycetidae</taxon>
        <taxon>Hypocreales</taxon>
        <taxon>Nectriaceae</taxon>
        <taxon>Fusarium</taxon>
        <taxon>Fusarium decemcellulare species complex</taxon>
    </lineage>
</organism>